<organism evidence="3 4">
    <name type="scientific">Linum trigynum</name>
    <dbReference type="NCBI Taxonomy" id="586398"/>
    <lineage>
        <taxon>Eukaryota</taxon>
        <taxon>Viridiplantae</taxon>
        <taxon>Streptophyta</taxon>
        <taxon>Embryophyta</taxon>
        <taxon>Tracheophyta</taxon>
        <taxon>Spermatophyta</taxon>
        <taxon>Magnoliopsida</taxon>
        <taxon>eudicotyledons</taxon>
        <taxon>Gunneridae</taxon>
        <taxon>Pentapetalae</taxon>
        <taxon>rosids</taxon>
        <taxon>fabids</taxon>
        <taxon>Malpighiales</taxon>
        <taxon>Linaceae</taxon>
        <taxon>Linum</taxon>
    </lineage>
</organism>
<dbReference type="AlphaFoldDB" id="A0AAV2E5C9"/>
<feature type="region of interest" description="Disordered" evidence="1">
    <location>
        <begin position="52"/>
        <end position="72"/>
    </location>
</feature>
<reference evidence="3 4" key="1">
    <citation type="submission" date="2024-04" db="EMBL/GenBank/DDBJ databases">
        <authorList>
            <person name="Fracassetti M."/>
        </authorList>
    </citation>
    <scope>NUCLEOTIDE SEQUENCE [LARGE SCALE GENOMIC DNA]</scope>
</reference>
<feature type="signal peptide" evidence="2">
    <location>
        <begin position="1"/>
        <end position="23"/>
    </location>
</feature>
<sequence length="90" mass="10262">MVCTKFGAVLLVFCLLFSASFDAVLVGVNAHRRSRATPINLSFYPFPVEHHHRPREEEIGGRDSGRRRGGLHPSFFDDFIFEELGEERRG</sequence>
<keyword evidence="4" id="KW-1185">Reference proteome</keyword>
<name>A0AAV2E5C9_9ROSI</name>
<accession>A0AAV2E5C9</accession>
<evidence type="ECO:0000313" key="3">
    <source>
        <dbReference type="EMBL" id="CAL1381029.1"/>
    </source>
</evidence>
<dbReference type="Proteomes" id="UP001497516">
    <property type="component" value="Chromosome 4"/>
</dbReference>
<gene>
    <name evidence="3" type="ORF">LTRI10_LOCUS22436</name>
</gene>
<evidence type="ECO:0000256" key="1">
    <source>
        <dbReference type="SAM" id="MobiDB-lite"/>
    </source>
</evidence>
<proteinExistence type="predicted"/>
<keyword evidence="2" id="KW-0732">Signal</keyword>
<feature type="compositionally biased region" description="Basic and acidic residues" evidence="1">
    <location>
        <begin position="54"/>
        <end position="66"/>
    </location>
</feature>
<dbReference type="EMBL" id="OZ034817">
    <property type="protein sequence ID" value="CAL1381029.1"/>
    <property type="molecule type" value="Genomic_DNA"/>
</dbReference>
<evidence type="ECO:0000256" key="2">
    <source>
        <dbReference type="SAM" id="SignalP"/>
    </source>
</evidence>
<protein>
    <submittedName>
        <fullName evidence="3">Uncharacterized protein</fullName>
    </submittedName>
</protein>
<feature type="chain" id="PRO_5043898171" evidence="2">
    <location>
        <begin position="24"/>
        <end position="90"/>
    </location>
</feature>
<evidence type="ECO:0000313" key="4">
    <source>
        <dbReference type="Proteomes" id="UP001497516"/>
    </source>
</evidence>